<dbReference type="Pfam" id="PF01565">
    <property type="entry name" value="FAD_binding_4"/>
    <property type="match status" value="1"/>
</dbReference>
<feature type="domain" description="FAD-binding PCMH-type" evidence="5">
    <location>
        <begin position="1"/>
        <end position="165"/>
    </location>
</feature>
<organism evidence="6 7">
    <name type="scientific">Colletotrichum liriopes</name>
    <dbReference type="NCBI Taxonomy" id="708192"/>
    <lineage>
        <taxon>Eukaryota</taxon>
        <taxon>Fungi</taxon>
        <taxon>Dikarya</taxon>
        <taxon>Ascomycota</taxon>
        <taxon>Pezizomycotina</taxon>
        <taxon>Sordariomycetes</taxon>
        <taxon>Hypocreomycetidae</taxon>
        <taxon>Glomerellales</taxon>
        <taxon>Glomerellaceae</taxon>
        <taxon>Colletotrichum</taxon>
        <taxon>Colletotrichum spaethianum species complex</taxon>
    </lineage>
</organism>
<evidence type="ECO:0000256" key="3">
    <source>
        <dbReference type="ARBA" id="ARBA00022827"/>
    </source>
</evidence>
<dbReference type="PROSITE" id="PS51387">
    <property type="entry name" value="FAD_PCMH"/>
    <property type="match status" value="1"/>
</dbReference>
<keyword evidence="4" id="KW-0560">Oxidoreductase</keyword>
<keyword evidence="3" id="KW-0274">FAD</keyword>
<evidence type="ECO:0000313" key="6">
    <source>
        <dbReference type="EMBL" id="GJC89513.1"/>
    </source>
</evidence>
<dbReference type="InterPro" id="IPR006094">
    <property type="entry name" value="Oxid_FAD_bind_N"/>
</dbReference>
<gene>
    <name evidence="6" type="ORF">ColLi_12351</name>
</gene>
<dbReference type="PANTHER" id="PTHR42973">
    <property type="entry name" value="BINDING OXIDOREDUCTASE, PUTATIVE (AFU_ORTHOLOGUE AFUA_1G17690)-RELATED"/>
    <property type="match status" value="1"/>
</dbReference>
<comment type="similarity">
    <text evidence="1">Belongs to the oxygen-dependent FAD-linked oxidoreductase family.</text>
</comment>
<dbReference type="GO" id="GO:0071949">
    <property type="term" value="F:FAD binding"/>
    <property type="evidence" value="ECO:0007669"/>
    <property type="project" value="InterPro"/>
</dbReference>
<dbReference type="InterPro" id="IPR036318">
    <property type="entry name" value="FAD-bd_PCMH-like_sf"/>
</dbReference>
<comment type="caution">
    <text evidence="6">The sequence shown here is derived from an EMBL/GenBank/DDBJ whole genome shotgun (WGS) entry which is preliminary data.</text>
</comment>
<dbReference type="GO" id="GO:0004497">
    <property type="term" value="F:monooxygenase activity"/>
    <property type="evidence" value="ECO:0007669"/>
    <property type="project" value="UniProtKB-KW"/>
</dbReference>
<proteinExistence type="inferred from homology"/>
<sequence>MVLPLSTEDVAKTIQILSAHRCPFGMRSGAHSAFHGSNGLEGGVTVDFGYMNSTVYDPATEIASIQPGSDWGHVYTILDSFGVTAVGGRASVVGVGGFTTGGGYSFHSGAEGFACDSVVNYEVVLANGTIVNANRNGNADLWRSMKGGSGNFGFVTRVDTKVIKSNKIWGGITTYDLNKTDEVVDAYMNFVNNMDKDLASQVIVTLLYGQQGFSLVAVLTNSNARSAAPAFREFAGIANISSTARIGSVAEMVPEFTGPTPLGLCANWRTGTTSHDPRVVHFIVQTVMEYTKKMQLAAPSSNFELLTQFQPITQSIVTHGAERGGNVLGLERVVADGPALMWLLALTVDTRENQELILPLLLELENVINQYADREGVQKGWEFLNYSGLGQEPIRHYGKEIVHFMRNVSLKYDPRGVFQHLRKTGFRIPV</sequence>
<name>A0AA37H0T8_9PEZI</name>
<accession>A0AA37H0T8</accession>
<dbReference type="InterPro" id="IPR016166">
    <property type="entry name" value="FAD-bd_PCMH"/>
</dbReference>
<dbReference type="Gene3D" id="3.30.465.10">
    <property type="match status" value="1"/>
</dbReference>
<dbReference type="Proteomes" id="UP001055172">
    <property type="component" value="Unassembled WGS sequence"/>
</dbReference>
<dbReference type="InterPro" id="IPR050416">
    <property type="entry name" value="FAD-linked_Oxidoreductase"/>
</dbReference>
<dbReference type="EMBL" id="BPPX01000042">
    <property type="protein sequence ID" value="GJC89513.1"/>
    <property type="molecule type" value="Genomic_DNA"/>
</dbReference>
<dbReference type="AlphaFoldDB" id="A0AA37H0T8"/>
<evidence type="ECO:0000259" key="5">
    <source>
        <dbReference type="PROSITE" id="PS51387"/>
    </source>
</evidence>
<dbReference type="PANTHER" id="PTHR42973:SF53">
    <property type="entry name" value="FAD-BINDING PCMH-TYPE DOMAIN-CONTAINING PROTEIN-RELATED"/>
    <property type="match status" value="1"/>
</dbReference>
<dbReference type="SUPFAM" id="SSF56176">
    <property type="entry name" value="FAD-binding/transporter-associated domain-like"/>
    <property type="match status" value="1"/>
</dbReference>
<protein>
    <submittedName>
        <fullName evidence="6">FAD-dependent monooxygenase yanF</fullName>
    </submittedName>
</protein>
<reference evidence="6 7" key="1">
    <citation type="submission" date="2021-07" db="EMBL/GenBank/DDBJ databases">
        <title>Genome data of Colletotrichum spaethianum.</title>
        <authorList>
            <person name="Utami Y.D."/>
            <person name="Hiruma K."/>
        </authorList>
    </citation>
    <scope>NUCLEOTIDE SEQUENCE [LARGE SCALE GENOMIC DNA]</scope>
    <source>
        <strain evidence="6 7">MAFF 242679</strain>
    </source>
</reference>
<evidence type="ECO:0000256" key="2">
    <source>
        <dbReference type="ARBA" id="ARBA00022630"/>
    </source>
</evidence>
<evidence type="ECO:0000313" key="7">
    <source>
        <dbReference type="Proteomes" id="UP001055172"/>
    </source>
</evidence>
<evidence type="ECO:0000256" key="4">
    <source>
        <dbReference type="ARBA" id="ARBA00023002"/>
    </source>
</evidence>
<keyword evidence="6" id="KW-0503">Monooxygenase</keyword>
<keyword evidence="2" id="KW-0285">Flavoprotein</keyword>
<dbReference type="InterPro" id="IPR016169">
    <property type="entry name" value="FAD-bd_PCMH_sub2"/>
</dbReference>
<evidence type="ECO:0000256" key="1">
    <source>
        <dbReference type="ARBA" id="ARBA00005466"/>
    </source>
</evidence>
<keyword evidence="7" id="KW-1185">Reference proteome</keyword>